<keyword evidence="8" id="KW-1185">Reference proteome</keyword>
<evidence type="ECO:0000256" key="7">
    <source>
        <dbReference type="ARBA" id="ARBA00023310"/>
    </source>
</evidence>
<keyword evidence="6" id="KW-0472">Membrane</keyword>
<dbReference type="InterPro" id="IPR020781">
    <property type="entry name" value="ATPase_OSCP/d_CS"/>
</dbReference>
<proteinExistence type="inferred from homology"/>
<evidence type="ECO:0000256" key="3">
    <source>
        <dbReference type="ARBA" id="ARBA00022448"/>
    </source>
</evidence>
<evidence type="ECO:0000313" key="9">
    <source>
        <dbReference type="RefSeq" id="XP_039126297.1"/>
    </source>
</evidence>
<gene>
    <name evidence="9" type="primary">LOC120262273</name>
</gene>
<dbReference type="AlphaFoldDB" id="A0AB40BHI0"/>
<evidence type="ECO:0000256" key="4">
    <source>
        <dbReference type="ARBA" id="ARBA00022781"/>
    </source>
</evidence>
<dbReference type="GO" id="GO:0016020">
    <property type="term" value="C:membrane"/>
    <property type="evidence" value="ECO:0007669"/>
    <property type="project" value="UniProtKB-SubCell"/>
</dbReference>
<dbReference type="RefSeq" id="XP_039126297.1">
    <property type="nucleotide sequence ID" value="XM_039270363.1"/>
</dbReference>
<keyword evidence="3" id="KW-0813">Transport</keyword>
<dbReference type="PANTHER" id="PTHR11910">
    <property type="entry name" value="ATP SYNTHASE DELTA CHAIN"/>
    <property type="match status" value="1"/>
</dbReference>
<sequence length="247" mass="27313">MALSGRVRSVLSIISRADSALSHRSISDRTLANPNPLVSQCLRAFASQAKTTSADVKVPLSLFGVTGNYASALFLAAAKANELDRVESEILDVIEASKRSSLFSQFIRDLSVPRETRVKAVTELFSQAGFSDITKNFLAVMADNGRLQFLERIGKRFIDLIMAHKGQVKVLVTTVIPLPAEEEKELKLTLQDIIGQGKTVTVEQKIDPSIMGGLVVEFGQKVLDMSIRTRAKQMERFLREPINFENF</sequence>
<dbReference type="GO" id="GO:0046933">
    <property type="term" value="F:proton-transporting ATP synthase activity, rotational mechanism"/>
    <property type="evidence" value="ECO:0007669"/>
    <property type="project" value="InterPro"/>
</dbReference>
<evidence type="ECO:0000256" key="5">
    <source>
        <dbReference type="ARBA" id="ARBA00023065"/>
    </source>
</evidence>
<dbReference type="InterPro" id="IPR000711">
    <property type="entry name" value="ATPase_OSCP/dsu"/>
</dbReference>
<dbReference type="Proteomes" id="UP001515500">
    <property type="component" value="Chromosome 5"/>
</dbReference>
<evidence type="ECO:0000313" key="8">
    <source>
        <dbReference type="Proteomes" id="UP001515500"/>
    </source>
</evidence>
<accession>A0AB40BHI0</accession>
<comment type="subcellular location">
    <subcellularLocation>
        <location evidence="1">Membrane</location>
    </subcellularLocation>
</comment>
<name>A0AB40BHI0_DIOCR</name>
<dbReference type="Pfam" id="PF00213">
    <property type="entry name" value="OSCP"/>
    <property type="match status" value="1"/>
</dbReference>
<dbReference type="Gene3D" id="1.10.520.20">
    <property type="entry name" value="N-terminal domain of the delta subunit of the F1F0-ATP synthase"/>
    <property type="match status" value="1"/>
</dbReference>
<organism evidence="8 9">
    <name type="scientific">Dioscorea cayennensis subsp. rotundata</name>
    <name type="common">White Guinea yam</name>
    <name type="synonym">Dioscorea rotundata</name>
    <dbReference type="NCBI Taxonomy" id="55577"/>
    <lineage>
        <taxon>Eukaryota</taxon>
        <taxon>Viridiplantae</taxon>
        <taxon>Streptophyta</taxon>
        <taxon>Embryophyta</taxon>
        <taxon>Tracheophyta</taxon>
        <taxon>Spermatophyta</taxon>
        <taxon>Magnoliopsida</taxon>
        <taxon>Liliopsida</taxon>
        <taxon>Dioscoreales</taxon>
        <taxon>Dioscoreaceae</taxon>
        <taxon>Dioscorea</taxon>
    </lineage>
</organism>
<dbReference type="GeneID" id="120262273"/>
<dbReference type="SUPFAM" id="SSF47928">
    <property type="entry name" value="N-terminal domain of the delta subunit of the F1F0-ATP synthase"/>
    <property type="match status" value="1"/>
</dbReference>
<reference evidence="9" key="1">
    <citation type="submission" date="2025-08" db="UniProtKB">
        <authorList>
            <consortium name="RefSeq"/>
        </authorList>
    </citation>
    <scope>IDENTIFICATION</scope>
</reference>
<dbReference type="HAMAP" id="MF_01416">
    <property type="entry name" value="ATP_synth_delta_bact"/>
    <property type="match status" value="1"/>
</dbReference>
<keyword evidence="7" id="KW-0066">ATP synthesis</keyword>
<protein>
    <submittedName>
        <fullName evidence="9">ATP synthase subunit O, mitochondrial</fullName>
    </submittedName>
</protein>
<evidence type="ECO:0000256" key="6">
    <source>
        <dbReference type="ARBA" id="ARBA00023136"/>
    </source>
</evidence>
<dbReference type="InterPro" id="IPR026015">
    <property type="entry name" value="ATP_synth_OSCP/delta_N_sf"/>
</dbReference>
<dbReference type="PRINTS" id="PR00125">
    <property type="entry name" value="ATPASEDELTA"/>
</dbReference>
<dbReference type="NCBIfam" id="TIGR01145">
    <property type="entry name" value="ATP_synt_delta"/>
    <property type="match status" value="1"/>
</dbReference>
<dbReference type="PROSITE" id="PS00389">
    <property type="entry name" value="ATPASE_DELTA"/>
    <property type="match status" value="1"/>
</dbReference>
<evidence type="ECO:0000256" key="2">
    <source>
        <dbReference type="ARBA" id="ARBA00007046"/>
    </source>
</evidence>
<evidence type="ECO:0000256" key="1">
    <source>
        <dbReference type="ARBA" id="ARBA00004370"/>
    </source>
</evidence>
<keyword evidence="5" id="KW-0406">Ion transport</keyword>
<keyword evidence="4" id="KW-0375">Hydrogen ion transport</keyword>
<comment type="similarity">
    <text evidence="2">Belongs to the ATPase delta chain family.</text>
</comment>